<proteinExistence type="predicted"/>
<evidence type="ECO:0000313" key="3">
    <source>
        <dbReference type="EMBL" id="TXS92900.1"/>
    </source>
</evidence>
<gene>
    <name evidence="3" type="ORF">FV139_13125</name>
</gene>
<dbReference type="SUPFAM" id="SSF51338">
    <property type="entry name" value="Composite domain of metallo-dependent hydrolases"/>
    <property type="match status" value="1"/>
</dbReference>
<feature type="signal peptide" evidence="1">
    <location>
        <begin position="1"/>
        <end position="22"/>
    </location>
</feature>
<keyword evidence="1" id="KW-0732">Signal</keyword>
<dbReference type="CDD" id="cd01300">
    <property type="entry name" value="YtcJ_like"/>
    <property type="match status" value="1"/>
</dbReference>
<dbReference type="SUPFAM" id="SSF51556">
    <property type="entry name" value="Metallo-dependent hydrolases"/>
    <property type="match status" value="1"/>
</dbReference>
<dbReference type="PANTHER" id="PTHR22642">
    <property type="entry name" value="IMIDAZOLONEPROPIONASE"/>
    <property type="match status" value="1"/>
</dbReference>
<evidence type="ECO:0000313" key="4">
    <source>
        <dbReference type="Proteomes" id="UP000321039"/>
    </source>
</evidence>
<sequence length="565" mass="61817">MLRFCYSLALAGILAFPPFSTAADTADLIYSGGPILTMNDAQPTAEAIAVADGKIIAVGTGEAIKPFIGEQTKQVDLQGQTLLPGFVDSHGHAFLIGFQSLSANLLPPPDGEGENIDALVGLLQDWTKKNQDYIDQYGWIVGFGYDNAQLAEQRHPTRQDLDRVSTDLPVLIVHQSGHLGVANSKALDMLGVTADTPNPDGGVFQREADGKQPNGVAEEYAFFRLVGGMSQTWTPELQDRFVVEGTKVLASFGYTTGQEGRANGQALAAMERMADADKLRIDLVAYPDILEVMDIAPSRSYTHHFRVGGAKLTIDGSPQGKTAWLTQPYYVPPPGQDKDYVGYPAISHDQAMDAVDKAFANNWQILVHCNGDAAIDLLIEAVAAARKKYPDVHNRPVLIHGQTLRKDQVGKIKSLKIFPSLFPMHTFYWGDYHRDSVLGPERAENISPTGWLMDENMMFGTHHDAPVALPDSMRVLSATVTRRSRSGAVIGPQHRVSVATALKAMTIWSAWQHFEEDRKGTLEGGKLADFVILSDNPMTVDPELLDNLKVQQSIKEGVPIYTREE</sequence>
<reference evidence="3 4" key="1">
    <citation type="submission" date="2019-08" db="EMBL/GenBank/DDBJ databases">
        <title>Parahaliea maris sp. nov., isolated from the surface seawater.</title>
        <authorList>
            <person name="Liu Y."/>
        </authorList>
    </citation>
    <scope>NUCLEOTIDE SEQUENCE [LARGE SCALE GENOMIC DNA]</scope>
    <source>
        <strain evidence="3 4">HSLHS9</strain>
    </source>
</reference>
<evidence type="ECO:0000259" key="2">
    <source>
        <dbReference type="Pfam" id="PF07969"/>
    </source>
</evidence>
<protein>
    <submittedName>
        <fullName evidence="3">Amidohydrolase</fullName>
    </submittedName>
</protein>
<name>A0A5C8ZZE2_9GAMM</name>
<dbReference type="GO" id="GO:0016810">
    <property type="term" value="F:hydrolase activity, acting on carbon-nitrogen (but not peptide) bonds"/>
    <property type="evidence" value="ECO:0007669"/>
    <property type="project" value="InterPro"/>
</dbReference>
<dbReference type="PANTHER" id="PTHR22642:SF2">
    <property type="entry name" value="PROTEIN LONG AFTER FAR-RED 3"/>
    <property type="match status" value="1"/>
</dbReference>
<dbReference type="AlphaFoldDB" id="A0A5C8ZZE2"/>
<dbReference type="EMBL" id="VRZA01000004">
    <property type="protein sequence ID" value="TXS92900.1"/>
    <property type="molecule type" value="Genomic_DNA"/>
</dbReference>
<organism evidence="3 4">
    <name type="scientific">Parahaliea maris</name>
    <dbReference type="NCBI Taxonomy" id="2716870"/>
    <lineage>
        <taxon>Bacteria</taxon>
        <taxon>Pseudomonadati</taxon>
        <taxon>Pseudomonadota</taxon>
        <taxon>Gammaproteobacteria</taxon>
        <taxon>Cellvibrionales</taxon>
        <taxon>Halieaceae</taxon>
        <taxon>Parahaliea</taxon>
    </lineage>
</organism>
<dbReference type="InterPro" id="IPR013108">
    <property type="entry name" value="Amidohydro_3"/>
</dbReference>
<dbReference type="InterPro" id="IPR033932">
    <property type="entry name" value="YtcJ-like"/>
</dbReference>
<keyword evidence="3" id="KW-0378">Hydrolase</keyword>
<dbReference type="InterPro" id="IPR032466">
    <property type="entry name" value="Metal_Hydrolase"/>
</dbReference>
<dbReference type="Proteomes" id="UP000321039">
    <property type="component" value="Unassembled WGS sequence"/>
</dbReference>
<dbReference type="Gene3D" id="3.10.310.70">
    <property type="match status" value="1"/>
</dbReference>
<dbReference type="RefSeq" id="WP_148068902.1">
    <property type="nucleotide sequence ID" value="NZ_VRZA01000004.1"/>
</dbReference>
<feature type="domain" description="Amidohydrolase 3" evidence="2">
    <location>
        <begin position="75"/>
        <end position="561"/>
    </location>
</feature>
<keyword evidence="4" id="KW-1185">Reference proteome</keyword>
<accession>A0A5C8ZZE2</accession>
<comment type="caution">
    <text evidence="3">The sequence shown here is derived from an EMBL/GenBank/DDBJ whole genome shotgun (WGS) entry which is preliminary data.</text>
</comment>
<feature type="chain" id="PRO_5022972096" evidence="1">
    <location>
        <begin position="23"/>
        <end position="565"/>
    </location>
</feature>
<evidence type="ECO:0000256" key="1">
    <source>
        <dbReference type="SAM" id="SignalP"/>
    </source>
</evidence>
<dbReference type="Gene3D" id="3.20.20.140">
    <property type="entry name" value="Metal-dependent hydrolases"/>
    <property type="match status" value="1"/>
</dbReference>
<dbReference type="Pfam" id="PF07969">
    <property type="entry name" value="Amidohydro_3"/>
    <property type="match status" value="1"/>
</dbReference>
<dbReference type="InterPro" id="IPR011059">
    <property type="entry name" value="Metal-dep_hydrolase_composite"/>
</dbReference>
<dbReference type="Gene3D" id="2.30.40.10">
    <property type="entry name" value="Urease, subunit C, domain 1"/>
    <property type="match status" value="1"/>
</dbReference>